<evidence type="ECO:0000313" key="2">
    <source>
        <dbReference type="EMBL" id="RCK81074.1"/>
    </source>
</evidence>
<sequence length="190" mass="21725">MEEGEGGPAISHGLIVLLEQLGLRELAANLLWIQMDADSHRGLWHRVEFALELIPAIDPHFVEAYLLLAYLYDEKGDYDRSLQVLRAGMRNNPWRSELPIQIGVQCLNFRQRHGPVRRLPEALEAFTTACRLSDAPGYAFRLRAITLVAMGRRAEAIAWLEAVARDPARSPVDRQQDERLLERFRAGEEW</sequence>
<feature type="repeat" description="TPR" evidence="1">
    <location>
        <begin position="62"/>
        <end position="95"/>
    </location>
</feature>
<organism evidence="2 3">
    <name type="scientific">Candidatus Ozemobacter sibiricus</name>
    <dbReference type="NCBI Taxonomy" id="2268124"/>
    <lineage>
        <taxon>Bacteria</taxon>
        <taxon>Candidatus Ozemobacteria</taxon>
        <taxon>Candidatus Ozemobacterales</taxon>
        <taxon>Candidatus Ozemobacteraceae</taxon>
        <taxon>Candidatus Ozemobacter</taxon>
    </lineage>
</organism>
<dbReference type="Gene3D" id="1.25.40.10">
    <property type="entry name" value="Tetratricopeptide repeat domain"/>
    <property type="match status" value="1"/>
</dbReference>
<comment type="caution">
    <text evidence="2">The sequence shown here is derived from an EMBL/GenBank/DDBJ whole genome shotgun (WGS) entry which is preliminary data.</text>
</comment>
<dbReference type="SUPFAM" id="SSF48452">
    <property type="entry name" value="TPR-like"/>
    <property type="match status" value="1"/>
</dbReference>
<gene>
    <name evidence="2" type="ORF">OZSIB_2451</name>
</gene>
<dbReference type="EMBL" id="QOQW01000003">
    <property type="protein sequence ID" value="RCK81074.1"/>
    <property type="molecule type" value="Genomic_DNA"/>
</dbReference>
<dbReference type="PROSITE" id="PS50005">
    <property type="entry name" value="TPR"/>
    <property type="match status" value="1"/>
</dbReference>
<dbReference type="InterPro" id="IPR019734">
    <property type="entry name" value="TPR_rpt"/>
</dbReference>
<protein>
    <submittedName>
        <fullName evidence="2">Uncharacterized protein</fullName>
    </submittedName>
</protein>
<dbReference type="Pfam" id="PF13181">
    <property type="entry name" value="TPR_8"/>
    <property type="match status" value="1"/>
</dbReference>
<dbReference type="Proteomes" id="UP000252355">
    <property type="component" value="Unassembled WGS sequence"/>
</dbReference>
<evidence type="ECO:0000313" key="3">
    <source>
        <dbReference type="Proteomes" id="UP000252355"/>
    </source>
</evidence>
<name>A0A367ZSF2_9BACT</name>
<dbReference type="InterPro" id="IPR011990">
    <property type="entry name" value="TPR-like_helical_dom_sf"/>
</dbReference>
<dbReference type="AlphaFoldDB" id="A0A367ZSF2"/>
<accession>A0A367ZSF2</accession>
<proteinExistence type="predicted"/>
<keyword evidence="1" id="KW-0802">TPR repeat</keyword>
<evidence type="ECO:0000256" key="1">
    <source>
        <dbReference type="PROSITE-ProRule" id="PRU00339"/>
    </source>
</evidence>
<reference evidence="2 3" key="1">
    <citation type="submission" date="2018-05" db="EMBL/GenBank/DDBJ databases">
        <title>A metagenomic window into the 2 km-deep terrestrial subsurface aquifer revealed taxonomically and functionally diverse microbial community comprising novel uncultured bacterial lineages.</title>
        <authorList>
            <person name="Kadnikov V.V."/>
            <person name="Mardanov A.V."/>
            <person name="Beletsky A.V."/>
            <person name="Banks D."/>
            <person name="Pimenov N.V."/>
            <person name="Frank Y.A."/>
            <person name="Karnachuk O.V."/>
            <person name="Ravin N.V."/>
        </authorList>
    </citation>
    <scope>NUCLEOTIDE SEQUENCE [LARGE SCALE GENOMIC DNA]</scope>
    <source>
        <strain evidence="2">BY5</strain>
    </source>
</reference>